<dbReference type="AlphaFoldDB" id="D4D4N8"/>
<evidence type="ECO:0000256" key="10">
    <source>
        <dbReference type="ARBA" id="ARBA00051436"/>
    </source>
</evidence>
<dbReference type="Pfam" id="PF02913">
    <property type="entry name" value="FAD-oxidase_C"/>
    <property type="match status" value="1"/>
</dbReference>
<feature type="domain" description="FAD-binding PCMH-type" evidence="11">
    <location>
        <begin position="135"/>
        <end position="366"/>
    </location>
</feature>
<evidence type="ECO:0000256" key="1">
    <source>
        <dbReference type="ARBA" id="ARBA00001974"/>
    </source>
</evidence>
<keyword evidence="7" id="KW-0560">Oxidoreductase</keyword>
<dbReference type="OrthoDB" id="7786253at2759"/>
<comment type="catalytic activity">
    <reaction evidence="10">
        <text>(R)-lactate + 2 Fe(III)-[cytochrome c] = 2 Fe(II)-[cytochrome c] + pyruvate + 2 H(+)</text>
        <dbReference type="Rhea" id="RHEA:13521"/>
        <dbReference type="Rhea" id="RHEA-COMP:10350"/>
        <dbReference type="Rhea" id="RHEA-COMP:14399"/>
        <dbReference type="ChEBI" id="CHEBI:15361"/>
        <dbReference type="ChEBI" id="CHEBI:15378"/>
        <dbReference type="ChEBI" id="CHEBI:16004"/>
        <dbReference type="ChEBI" id="CHEBI:29033"/>
        <dbReference type="ChEBI" id="CHEBI:29034"/>
        <dbReference type="EC" id="1.1.2.4"/>
    </reaction>
</comment>
<evidence type="ECO:0000256" key="7">
    <source>
        <dbReference type="ARBA" id="ARBA00023002"/>
    </source>
</evidence>
<dbReference type="EMBL" id="ACYE01000105">
    <property type="protein sequence ID" value="EFE43240.1"/>
    <property type="molecule type" value="Genomic_DNA"/>
</dbReference>
<dbReference type="Gene3D" id="1.10.45.10">
    <property type="entry name" value="Vanillyl-alcohol Oxidase, Chain A, domain 4"/>
    <property type="match status" value="1"/>
</dbReference>
<comment type="cofactor">
    <cofactor evidence="1">
        <name>FAD</name>
        <dbReference type="ChEBI" id="CHEBI:57692"/>
    </cofactor>
</comment>
<dbReference type="EC" id="1.1.2.4" evidence="9"/>
<dbReference type="HOGENOM" id="CLU_017779_3_2_1"/>
<dbReference type="InterPro" id="IPR016171">
    <property type="entry name" value="Vanillyl_alc_oxidase_C-sub2"/>
</dbReference>
<dbReference type="SUPFAM" id="SSF56176">
    <property type="entry name" value="FAD-binding/transporter-associated domain-like"/>
    <property type="match status" value="1"/>
</dbReference>
<gene>
    <name evidence="12" type="ORF">TRV_02054</name>
</gene>
<keyword evidence="5" id="KW-0274">FAD</keyword>
<organism evidence="12 13">
    <name type="scientific">Trichophyton verrucosum (strain HKI 0517)</name>
    <dbReference type="NCBI Taxonomy" id="663202"/>
    <lineage>
        <taxon>Eukaryota</taxon>
        <taxon>Fungi</taxon>
        <taxon>Dikarya</taxon>
        <taxon>Ascomycota</taxon>
        <taxon>Pezizomycotina</taxon>
        <taxon>Eurotiomycetes</taxon>
        <taxon>Eurotiomycetidae</taxon>
        <taxon>Onygenales</taxon>
        <taxon>Arthrodermataceae</taxon>
        <taxon>Trichophyton</taxon>
    </lineage>
</organism>
<dbReference type="KEGG" id="tve:TRV_02054"/>
<keyword evidence="13" id="KW-1185">Reference proteome</keyword>
<evidence type="ECO:0000256" key="9">
    <source>
        <dbReference type="ARBA" id="ARBA00038897"/>
    </source>
</evidence>
<dbReference type="InterPro" id="IPR006094">
    <property type="entry name" value="Oxid_FAD_bind_N"/>
</dbReference>
<proteinExistence type="inferred from homology"/>
<keyword evidence="4" id="KW-0285">Flavoprotein</keyword>
<dbReference type="Pfam" id="PF01565">
    <property type="entry name" value="FAD_binding_4"/>
    <property type="match status" value="1"/>
</dbReference>
<dbReference type="RefSeq" id="XP_003023858.1">
    <property type="nucleotide sequence ID" value="XM_003023812.1"/>
</dbReference>
<accession>D4D4N8</accession>
<keyword evidence="6" id="KW-0809">Transit peptide</keyword>
<dbReference type="GO" id="GO:0005739">
    <property type="term" value="C:mitochondrion"/>
    <property type="evidence" value="ECO:0007669"/>
    <property type="project" value="UniProtKB-SubCell"/>
</dbReference>
<dbReference type="InterPro" id="IPR004113">
    <property type="entry name" value="FAD-bd_oxidored_4_C"/>
</dbReference>
<dbReference type="SUPFAM" id="SSF55103">
    <property type="entry name" value="FAD-linked oxidases, C-terminal domain"/>
    <property type="match status" value="1"/>
</dbReference>
<reference evidence="13" key="1">
    <citation type="journal article" date="2011" name="Genome Biol.">
        <title>Comparative and functional genomics provide insights into the pathogenicity of dermatophytic fungi.</title>
        <authorList>
            <person name="Burmester A."/>
            <person name="Shelest E."/>
            <person name="Gloeckner G."/>
            <person name="Heddergott C."/>
            <person name="Schindler S."/>
            <person name="Staib P."/>
            <person name="Heidel A."/>
            <person name="Felder M."/>
            <person name="Petzold A."/>
            <person name="Szafranski K."/>
            <person name="Feuermann M."/>
            <person name="Pedruzzi I."/>
            <person name="Priebe S."/>
            <person name="Groth M."/>
            <person name="Winkler R."/>
            <person name="Li W."/>
            <person name="Kniemeyer O."/>
            <person name="Schroeckh V."/>
            <person name="Hertweck C."/>
            <person name="Hube B."/>
            <person name="White T.C."/>
            <person name="Platzer M."/>
            <person name="Guthke R."/>
            <person name="Heitman J."/>
            <person name="Woestemeyer J."/>
            <person name="Zipfel P.F."/>
            <person name="Monod M."/>
            <person name="Brakhage A.A."/>
        </authorList>
    </citation>
    <scope>NUCLEOTIDE SEQUENCE [LARGE SCALE GENOMIC DNA]</scope>
    <source>
        <strain evidence="13">HKI 0517</strain>
    </source>
</reference>
<dbReference type="InterPro" id="IPR036318">
    <property type="entry name" value="FAD-bd_PCMH-like_sf"/>
</dbReference>
<dbReference type="GO" id="GO:1903457">
    <property type="term" value="P:lactate catabolic process"/>
    <property type="evidence" value="ECO:0007669"/>
    <property type="project" value="TreeGrafter"/>
</dbReference>
<dbReference type="PANTHER" id="PTHR11748:SF111">
    <property type="entry name" value="D-LACTATE DEHYDROGENASE, MITOCHONDRIAL-RELATED"/>
    <property type="match status" value="1"/>
</dbReference>
<comment type="caution">
    <text evidence="12">The sequence shown here is derived from an EMBL/GenBank/DDBJ whole genome shotgun (WGS) entry which is preliminary data.</text>
</comment>
<dbReference type="GO" id="GO:0004458">
    <property type="term" value="F:D-lactate dehydrogenase (cytochrome) activity"/>
    <property type="evidence" value="ECO:0007669"/>
    <property type="project" value="UniProtKB-EC"/>
</dbReference>
<evidence type="ECO:0000313" key="12">
    <source>
        <dbReference type="EMBL" id="EFE43240.1"/>
    </source>
</evidence>
<dbReference type="GeneID" id="9582470"/>
<dbReference type="Proteomes" id="UP000008383">
    <property type="component" value="Unassembled WGS sequence"/>
</dbReference>
<comment type="subcellular location">
    <subcellularLocation>
        <location evidence="2">Mitochondrion</location>
    </subcellularLocation>
</comment>
<evidence type="ECO:0000256" key="2">
    <source>
        <dbReference type="ARBA" id="ARBA00004173"/>
    </source>
</evidence>
<dbReference type="PANTHER" id="PTHR11748">
    <property type="entry name" value="D-LACTATE DEHYDROGENASE"/>
    <property type="match status" value="1"/>
</dbReference>
<sequence>MNFAPRLSARAIPRGLRAIRQQHQHHGQNIVRCWTSTAAGRGAEVSPGLLWKTGQVVGALAVAIGAGYALGVYNSGSASLGLLSYKHDVSPVYGSIKDFERAIVELREVLGEDAISTDDEDLRLHGYSEWSTVNCDQLPVAVAYPKSTADVSKIAQVCYKFKVPMVPYSGGSSLEGNFSAPFGGMSIDFAHMDKIIKLHSDDLDVVVQPSIQWMELNEQIKHSGLFFPIDPGPSAKIGADGRVIKTRNRPRKSSAGYNLAGIFVGSEGTLGLVTEATLKLAVIPEETRVGIATFPSIRDAANVAMAVIRSGVQVQCVEILDDVHMDIINRAGGTNRTWKPATTLFFKFSGTRNGVADSISRTKSIAREHNSTSFEFARTDQEGHELWSARKQTLWSMLALRKEGSDDVWSTDVAVPLSRLPDIIELSKKDLDELDLFAGIVGHIGDGNFHEGIVYNRNNPEEVSRIEKCVHDMVDRALEMDGSCTGEHGIGLGKKKYLVKELGMDTLNVMRSIKRSLDPLWLLNPGKIFDAVPGEDERKSKK</sequence>
<dbReference type="FunFam" id="3.30.70.2740:FF:000001">
    <property type="entry name" value="D-lactate dehydrogenase mitochondrial"/>
    <property type="match status" value="1"/>
</dbReference>
<evidence type="ECO:0000256" key="4">
    <source>
        <dbReference type="ARBA" id="ARBA00022630"/>
    </source>
</evidence>
<keyword evidence="8" id="KW-0496">Mitochondrion</keyword>
<comment type="similarity">
    <text evidence="3">Belongs to the FAD-binding oxidoreductase/transferase type 4 family.</text>
</comment>
<dbReference type="PROSITE" id="PS51387">
    <property type="entry name" value="FAD_PCMH"/>
    <property type="match status" value="1"/>
</dbReference>
<dbReference type="InterPro" id="IPR016164">
    <property type="entry name" value="FAD-linked_Oxase-like_C"/>
</dbReference>
<evidence type="ECO:0000256" key="3">
    <source>
        <dbReference type="ARBA" id="ARBA00008000"/>
    </source>
</evidence>
<dbReference type="InterPro" id="IPR016169">
    <property type="entry name" value="FAD-bd_PCMH_sub2"/>
</dbReference>
<evidence type="ECO:0000256" key="6">
    <source>
        <dbReference type="ARBA" id="ARBA00022946"/>
    </source>
</evidence>
<evidence type="ECO:0000259" key="11">
    <source>
        <dbReference type="PROSITE" id="PS51387"/>
    </source>
</evidence>
<evidence type="ECO:0000256" key="8">
    <source>
        <dbReference type="ARBA" id="ARBA00023128"/>
    </source>
</evidence>
<dbReference type="Gene3D" id="3.30.70.2740">
    <property type="match status" value="1"/>
</dbReference>
<protein>
    <recommendedName>
        <fullName evidence="9">D-lactate dehydrogenase (cytochrome)</fullName>
        <ecNumber evidence="9">1.1.2.4</ecNumber>
    </recommendedName>
</protein>
<dbReference type="FunFam" id="1.10.45.10:FF:000001">
    <property type="entry name" value="D-lactate dehydrogenase mitochondrial"/>
    <property type="match status" value="1"/>
</dbReference>
<dbReference type="InterPro" id="IPR016166">
    <property type="entry name" value="FAD-bd_PCMH"/>
</dbReference>
<dbReference type="GO" id="GO:0008720">
    <property type="term" value="F:D-lactate dehydrogenase (NAD+) activity"/>
    <property type="evidence" value="ECO:0007669"/>
    <property type="project" value="TreeGrafter"/>
</dbReference>
<dbReference type="GO" id="GO:0071949">
    <property type="term" value="F:FAD binding"/>
    <property type="evidence" value="ECO:0007669"/>
    <property type="project" value="InterPro"/>
</dbReference>
<evidence type="ECO:0000313" key="13">
    <source>
        <dbReference type="Proteomes" id="UP000008383"/>
    </source>
</evidence>
<dbReference type="Gene3D" id="3.30.465.10">
    <property type="match status" value="2"/>
</dbReference>
<name>D4D4N8_TRIVH</name>
<evidence type="ECO:0000256" key="5">
    <source>
        <dbReference type="ARBA" id="ARBA00022827"/>
    </source>
</evidence>